<sequence>MSPTEKPNPAAIGYRRGHSVMPERQIHTDAEVCPMVVLIPRPSMKVEAVRAEQHCHKRSWHPSHPRMASSANDDLVSVVTGWTQNGHLKFLENGNPSSRSELHPVLHPSAFSSPRLSHSFDR</sequence>
<dbReference type="Proteomes" id="UP000054565">
    <property type="component" value="Unassembled WGS sequence"/>
</dbReference>
<accession>A0A0J6YKU2</accession>
<feature type="region of interest" description="Disordered" evidence="1">
    <location>
        <begin position="1"/>
        <end position="20"/>
    </location>
</feature>
<evidence type="ECO:0000313" key="3">
    <source>
        <dbReference type="Proteomes" id="UP000054565"/>
    </source>
</evidence>
<proteinExistence type="predicted"/>
<dbReference type="EMBL" id="DS028099">
    <property type="protein sequence ID" value="KMP09266.1"/>
    <property type="molecule type" value="Genomic_DNA"/>
</dbReference>
<protein>
    <submittedName>
        <fullName evidence="2">Uncharacterized protein</fullName>
    </submittedName>
</protein>
<evidence type="ECO:0000256" key="1">
    <source>
        <dbReference type="SAM" id="MobiDB-lite"/>
    </source>
</evidence>
<reference evidence="3" key="1">
    <citation type="journal article" date="2010" name="Genome Res.">
        <title>Population genomic sequencing of Coccidioides fungi reveals recent hybridization and transposon control.</title>
        <authorList>
            <person name="Neafsey D.E."/>
            <person name="Barker B.M."/>
            <person name="Sharpton T.J."/>
            <person name="Stajich J.E."/>
            <person name="Park D.J."/>
            <person name="Whiston E."/>
            <person name="Hung C.-Y."/>
            <person name="McMahan C."/>
            <person name="White J."/>
            <person name="Sykes S."/>
            <person name="Heiman D."/>
            <person name="Young S."/>
            <person name="Zeng Q."/>
            <person name="Abouelleil A."/>
            <person name="Aftuck L."/>
            <person name="Bessette D."/>
            <person name="Brown A."/>
            <person name="FitzGerald M."/>
            <person name="Lui A."/>
            <person name="Macdonald J.P."/>
            <person name="Priest M."/>
            <person name="Orbach M.J."/>
            <person name="Galgiani J.N."/>
            <person name="Kirkland T.N."/>
            <person name="Cole G.T."/>
            <person name="Birren B.W."/>
            <person name="Henn M.R."/>
            <person name="Taylor J.W."/>
            <person name="Rounsley S.D."/>
        </authorList>
    </citation>
    <scope>NUCLEOTIDE SEQUENCE [LARGE SCALE GENOMIC DNA]</scope>
    <source>
        <strain evidence="3">RMSCC 2394</strain>
    </source>
</reference>
<gene>
    <name evidence="2" type="ORF">CIRG_09436</name>
</gene>
<name>A0A0J6YKU2_COCIT</name>
<dbReference type="AlphaFoldDB" id="A0A0J6YKU2"/>
<evidence type="ECO:0000313" key="2">
    <source>
        <dbReference type="EMBL" id="KMP09266.1"/>
    </source>
</evidence>
<organism evidence="2 3">
    <name type="scientific">Coccidioides immitis RMSCC 2394</name>
    <dbReference type="NCBI Taxonomy" id="404692"/>
    <lineage>
        <taxon>Eukaryota</taxon>
        <taxon>Fungi</taxon>
        <taxon>Dikarya</taxon>
        <taxon>Ascomycota</taxon>
        <taxon>Pezizomycotina</taxon>
        <taxon>Eurotiomycetes</taxon>
        <taxon>Eurotiomycetidae</taxon>
        <taxon>Onygenales</taxon>
        <taxon>Onygenaceae</taxon>
        <taxon>Coccidioides</taxon>
    </lineage>
</organism>
<feature type="region of interest" description="Disordered" evidence="1">
    <location>
        <begin position="90"/>
        <end position="122"/>
    </location>
</feature>